<dbReference type="PROSITE" id="PS52050">
    <property type="entry name" value="WYL"/>
    <property type="match status" value="1"/>
</dbReference>
<dbReference type="Proteomes" id="UP000035009">
    <property type="component" value="Unassembled WGS sequence"/>
</dbReference>
<evidence type="ECO:0000313" key="4">
    <source>
        <dbReference type="Proteomes" id="UP000035009"/>
    </source>
</evidence>
<dbReference type="PANTHER" id="PTHR34580">
    <property type="match status" value="1"/>
</dbReference>
<dbReference type="OrthoDB" id="3268930at2"/>
<sequence length="330" mass="35410">MATGKNERLLNLVICLMSARQYVTADYLRKNVIGYKDAPDKTDDTFKRMLERDKNELREMGIPVETGRNPLSAEDGYRIKPADYALPAVSLEADEAAAVAAAAAVWRDPDVSVVSQTAVLKLRAAGVEVASPDELAVMSGGATKSMGSEATIRGLLSAIEARQSVTFTHRTAKGRAERRLEPWGVVGNRGRWYVVGHDLDRDATRTFRLSRVENVATASDRGSVHVPTDVDLNALVESAVSGANGASGVTASIWLAADRGHALRRLATTTTPHSLSGDEGDVVQIELRSPSAVIRAVLDAGADAVVLEPADLRAEVIAELDRLVDMEVTR</sequence>
<dbReference type="Pfam" id="PF25583">
    <property type="entry name" value="WCX"/>
    <property type="match status" value="1"/>
</dbReference>
<dbReference type="PANTHER" id="PTHR34580:SF3">
    <property type="entry name" value="PROTEIN PAFB"/>
    <property type="match status" value="1"/>
</dbReference>
<dbReference type="InterPro" id="IPR057727">
    <property type="entry name" value="WCX_dom"/>
</dbReference>
<keyword evidence="4" id="KW-1185">Reference proteome</keyword>
<accession>M3USR6</accession>
<dbReference type="GO" id="GO:0000502">
    <property type="term" value="C:proteasome complex"/>
    <property type="evidence" value="ECO:0007669"/>
    <property type="project" value="UniProtKB-KW"/>
</dbReference>
<keyword evidence="3" id="KW-0647">Proteasome</keyword>
<evidence type="ECO:0000259" key="2">
    <source>
        <dbReference type="Pfam" id="PF25583"/>
    </source>
</evidence>
<dbReference type="InterPro" id="IPR026881">
    <property type="entry name" value="WYL_dom"/>
</dbReference>
<proteinExistence type="predicted"/>
<evidence type="ECO:0000313" key="3">
    <source>
        <dbReference type="EMBL" id="GAC78302.1"/>
    </source>
</evidence>
<dbReference type="InterPro" id="IPR051534">
    <property type="entry name" value="CBASS_pafABC_assoc_protein"/>
</dbReference>
<organism evidence="3 4">
    <name type="scientific">Gordonia malaquae NBRC 108250</name>
    <dbReference type="NCBI Taxonomy" id="1223542"/>
    <lineage>
        <taxon>Bacteria</taxon>
        <taxon>Bacillati</taxon>
        <taxon>Actinomycetota</taxon>
        <taxon>Actinomycetes</taxon>
        <taxon>Mycobacteriales</taxon>
        <taxon>Gordoniaceae</taxon>
        <taxon>Gordonia</taxon>
    </lineage>
</organism>
<dbReference type="eggNOG" id="COG2378">
    <property type="taxonomic scope" value="Bacteria"/>
</dbReference>
<dbReference type="AlphaFoldDB" id="M3USR6"/>
<dbReference type="RefSeq" id="WP_008376223.1">
    <property type="nucleotide sequence ID" value="NZ_BAOP01000003.1"/>
</dbReference>
<dbReference type="STRING" id="410332.SAMN04488550_2285"/>
<protein>
    <submittedName>
        <fullName evidence="3">Proteasome accessory factor B</fullName>
    </submittedName>
</protein>
<name>M3USR6_GORML</name>
<dbReference type="Pfam" id="PF13280">
    <property type="entry name" value="WYL"/>
    <property type="match status" value="1"/>
</dbReference>
<feature type="domain" description="WYL" evidence="1">
    <location>
        <begin position="152"/>
        <end position="215"/>
    </location>
</feature>
<comment type="caution">
    <text evidence="3">The sequence shown here is derived from an EMBL/GenBank/DDBJ whole genome shotgun (WGS) entry which is preliminary data.</text>
</comment>
<dbReference type="EMBL" id="BAOP01000003">
    <property type="protein sequence ID" value="GAC78302.1"/>
    <property type="molecule type" value="Genomic_DNA"/>
</dbReference>
<gene>
    <name evidence="3" type="primary">pafB</name>
    <name evidence="3" type="ORF">GM1_003_00390</name>
</gene>
<feature type="domain" description="WCX" evidence="2">
    <location>
        <begin position="249"/>
        <end position="323"/>
    </location>
</feature>
<reference evidence="3 4" key="1">
    <citation type="submission" date="2013-02" db="EMBL/GenBank/DDBJ databases">
        <title>Whole genome shotgun sequence of Gordonia malaquae NBRC 108250.</title>
        <authorList>
            <person name="Yoshida I."/>
            <person name="Hosoyama A."/>
            <person name="Tsuchikane K."/>
            <person name="Ando Y."/>
            <person name="Baba S."/>
            <person name="Ohji S."/>
            <person name="Hamada M."/>
            <person name="Tamura T."/>
            <person name="Yamazoe A."/>
            <person name="Yamazaki S."/>
            <person name="Fujita N."/>
        </authorList>
    </citation>
    <scope>NUCLEOTIDE SEQUENCE [LARGE SCALE GENOMIC DNA]</scope>
    <source>
        <strain evidence="3 4">NBRC 108250</strain>
    </source>
</reference>
<evidence type="ECO:0000259" key="1">
    <source>
        <dbReference type="Pfam" id="PF13280"/>
    </source>
</evidence>